<evidence type="ECO:0000313" key="3">
    <source>
        <dbReference type="Proteomes" id="UP000032304"/>
    </source>
</evidence>
<dbReference type="EMBL" id="CM001750">
    <property type="protein sequence ID" value="KJB71576.1"/>
    <property type="molecule type" value="Genomic_DNA"/>
</dbReference>
<evidence type="ECO:0000313" key="2">
    <source>
        <dbReference type="EMBL" id="KJB71576.1"/>
    </source>
</evidence>
<dbReference type="Gramene" id="KJB71576">
    <property type="protein sequence ID" value="KJB71576"/>
    <property type="gene ID" value="B456_011G130600"/>
</dbReference>
<organism evidence="2 3">
    <name type="scientific">Gossypium raimondii</name>
    <name type="common">Peruvian cotton</name>
    <name type="synonym">Gossypium klotzschianum subsp. raimondii</name>
    <dbReference type="NCBI Taxonomy" id="29730"/>
    <lineage>
        <taxon>Eukaryota</taxon>
        <taxon>Viridiplantae</taxon>
        <taxon>Streptophyta</taxon>
        <taxon>Embryophyta</taxon>
        <taxon>Tracheophyta</taxon>
        <taxon>Spermatophyta</taxon>
        <taxon>Magnoliopsida</taxon>
        <taxon>eudicotyledons</taxon>
        <taxon>Gunneridae</taxon>
        <taxon>Pentapetalae</taxon>
        <taxon>rosids</taxon>
        <taxon>malvids</taxon>
        <taxon>Malvales</taxon>
        <taxon>Malvaceae</taxon>
        <taxon>Malvoideae</taxon>
        <taxon>Gossypium</taxon>
    </lineage>
</organism>
<proteinExistence type="predicted"/>
<accession>A0A0D2UTG0</accession>
<dbReference type="AlphaFoldDB" id="A0A0D2UTG0"/>
<keyword evidence="1" id="KW-0472">Membrane</keyword>
<gene>
    <name evidence="2" type="ORF">B456_011G130600</name>
</gene>
<dbReference type="Proteomes" id="UP000032304">
    <property type="component" value="Chromosome 11"/>
</dbReference>
<sequence>MYICLKQLPSNCFTPLGTHGTFYYVAPKIRLLRIAYQSHFVCLIRIISIIGISISIGVCLVISKTHDALGFS</sequence>
<reference evidence="2 3" key="1">
    <citation type="journal article" date="2012" name="Nature">
        <title>Repeated polyploidization of Gossypium genomes and the evolution of spinnable cotton fibres.</title>
        <authorList>
            <person name="Paterson A.H."/>
            <person name="Wendel J.F."/>
            <person name="Gundlach H."/>
            <person name="Guo H."/>
            <person name="Jenkins J."/>
            <person name="Jin D."/>
            <person name="Llewellyn D."/>
            <person name="Showmaker K.C."/>
            <person name="Shu S."/>
            <person name="Udall J."/>
            <person name="Yoo M.J."/>
            <person name="Byers R."/>
            <person name="Chen W."/>
            <person name="Doron-Faigenboim A."/>
            <person name="Duke M.V."/>
            <person name="Gong L."/>
            <person name="Grimwood J."/>
            <person name="Grover C."/>
            <person name="Grupp K."/>
            <person name="Hu G."/>
            <person name="Lee T.H."/>
            <person name="Li J."/>
            <person name="Lin L."/>
            <person name="Liu T."/>
            <person name="Marler B.S."/>
            <person name="Page J.T."/>
            <person name="Roberts A.W."/>
            <person name="Romanel E."/>
            <person name="Sanders W.S."/>
            <person name="Szadkowski E."/>
            <person name="Tan X."/>
            <person name="Tang H."/>
            <person name="Xu C."/>
            <person name="Wang J."/>
            <person name="Wang Z."/>
            <person name="Zhang D."/>
            <person name="Zhang L."/>
            <person name="Ashrafi H."/>
            <person name="Bedon F."/>
            <person name="Bowers J.E."/>
            <person name="Brubaker C.L."/>
            <person name="Chee P.W."/>
            <person name="Das S."/>
            <person name="Gingle A.R."/>
            <person name="Haigler C.H."/>
            <person name="Harker D."/>
            <person name="Hoffmann L.V."/>
            <person name="Hovav R."/>
            <person name="Jones D.C."/>
            <person name="Lemke C."/>
            <person name="Mansoor S."/>
            <person name="ur Rahman M."/>
            <person name="Rainville L.N."/>
            <person name="Rambani A."/>
            <person name="Reddy U.K."/>
            <person name="Rong J.K."/>
            <person name="Saranga Y."/>
            <person name="Scheffler B.E."/>
            <person name="Scheffler J.A."/>
            <person name="Stelly D.M."/>
            <person name="Triplett B.A."/>
            <person name="Van Deynze A."/>
            <person name="Vaslin M.F."/>
            <person name="Waghmare V.N."/>
            <person name="Walford S.A."/>
            <person name="Wright R.J."/>
            <person name="Zaki E.A."/>
            <person name="Zhang T."/>
            <person name="Dennis E.S."/>
            <person name="Mayer K.F."/>
            <person name="Peterson D.G."/>
            <person name="Rokhsar D.S."/>
            <person name="Wang X."/>
            <person name="Schmutz J."/>
        </authorList>
    </citation>
    <scope>NUCLEOTIDE SEQUENCE [LARGE SCALE GENOMIC DNA]</scope>
</reference>
<dbReference type="OMA" id="TFYYVAP"/>
<keyword evidence="1" id="KW-0812">Transmembrane</keyword>
<protein>
    <submittedName>
        <fullName evidence="2">Uncharacterized protein</fullName>
    </submittedName>
</protein>
<keyword evidence="3" id="KW-1185">Reference proteome</keyword>
<feature type="transmembrane region" description="Helical" evidence="1">
    <location>
        <begin position="40"/>
        <end position="63"/>
    </location>
</feature>
<keyword evidence="1" id="KW-1133">Transmembrane helix</keyword>
<evidence type="ECO:0000256" key="1">
    <source>
        <dbReference type="SAM" id="Phobius"/>
    </source>
</evidence>
<name>A0A0D2UTG0_GOSRA</name>